<dbReference type="InterPro" id="IPR018108">
    <property type="entry name" value="MCP_transmembrane"/>
</dbReference>
<evidence type="ECO:0000256" key="1">
    <source>
        <dbReference type="ARBA" id="ARBA00004141"/>
    </source>
</evidence>
<dbReference type="InterPro" id="IPR002067">
    <property type="entry name" value="MCP"/>
</dbReference>
<protein>
    <recommendedName>
        <fullName evidence="11">Mitochondrial glycine transporter</fullName>
    </recommendedName>
</protein>
<dbReference type="PANTHER" id="PTHR46181">
    <property type="entry name" value="MITOCHONDRIAL GLYCINE TRANSPORTER"/>
    <property type="match status" value="1"/>
</dbReference>
<evidence type="ECO:0000256" key="7">
    <source>
        <dbReference type="RuleBase" id="RU000488"/>
    </source>
</evidence>
<dbReference type="GO" id="GO:1904983">
    <property type="term" value="P:glycine import into mitochondrion"/>
    <property type="evidence" value="ECO:0007669"/>
    <property type="project" value="TreeGrafter"/>
</dbReference>
<dbReference type="PANTHER" id="PTHR46181:SF3">
    <property type="entry name" value="MITOCHONDRIAL GLYCINE TRANSPORTER"/>
    <property type="match status" value="1"/>
</dbReference>
<evidence type="ECO:0000313" key="9">
    <source>
        <dbReference type="EMBL" id="KAG2524595.1"/>
    </source>
</evidence>
<evidence type="ECO:0000256" key="5">
    <source>
        <dbReference type="ARBA" id="ARBA00023136"/>
    </source>
</evidence>
<name>A0A921SGP6_9STRA</name>
<dbReference type="Pfam" id="PF00153">
    <property type="entry name" value="Mito_carr"/>
    <property type="match status" value="3"/>
</dbReference>
<evidence type="ECO:0000313" key="10">
    <source>
        <dbReference type="Proteomes" id="UP000792063"/>
    </source>
</evidence>
<reference evidence="9" key="2">
    <citation type="submission" date="2020-06" db="EMBL/GenBank/DDBJ databases">
        <authorList>
            <person name="Studholme D.J."/>
        </authorList>
    </citation>
    <scope>NUCLEOTIDE SEQUENCE</scope>
    <source>
        <strain evidence="9">NZFS 3630</strain>
    </source>
</reference>
<keyword evidence="3 6" id="KW-0812">Transmembrane</keyword>
<comment type="subcellular location">
    <subcellularLocation>
        <location evidence="1">Membrane</location>
        <topology evidence="1">Multi-pass membrane protein</topology>
    </subcellularLocation>
</comment>
<accession>A0A921SGP6</accession>
<gene>
    <name evidence="9" type="ORF">JM18_004093</name>
</gene>
<keyword evidence="5 6" id="KW-0472">Membrane</keyword>
<dbReference type="AlphaFoldDB" id="A0A921SGP6"/>
<feature type="repeat" description="Solcar" evidence="6">
    <location>
        <begin position="127"/>
        <end position="212"/>
    </location>
</feature>
<dbReference type="EMBL" id="JPWU03000150">
    <property type="protein sequence ID" value="KAG2524595.1"/>
    <property type="molecule type" value="Genomic_DNA"/>
</dbReference>
<feature type="repeat" description="Solcar" evidence="6">
    <location>
        <begin position="221"/>
        <end position="317"/>
    </location>
</feature>
<comment type="caution">
    <text evidence="9">The sequence shown here is derived from an EMBL/GenBank/DDBJ whole genome shotgun (WGS) entry which is preliminary data.</text>
</comment>
<feature type="repeat" description="Solcar" evidence="6">
    <location>
        <begin position="25"/>
        <end position="124"/>
    </location>
</feature>
<evidence type="ECO:0008006" key="11">
    <source>
        <dbReference type="Google" id="ProtNLM"/>
    </source>
</evidence>
<evidence type="ECO:0000256" key="6">
    <source>
        <dbReference type="PROSITE-ProRule" id="PRU00282"/>
    </source>
</evidence>
<keyword evidence="2 7" id="KW-0813">Transport</keyword>
<keyword evidence="4" id="KW-0677">Repeat</keyword>
<dbReference type="Proteomes" id="UP000792063">
    <property type="component" value="Unassembled WGS sequence"/>
</dbReference>
<evidence type="ECO:0000256" key="8">
    <source>
        <dbReference type="SAM" id="MobiDB-lite"/>
    </source>
</evidence>
<dbReference type="InterPro" id="IPR023395">
    <property type="entry name" value="MCP_dom_sf"/>
</dbReference>
<dbReference type="GO" id="GO:0015187">
    <property type="term" value="F:glycine transmembrane transporter activity"/>
    <property type="evidence" value="ECO:0007669"/>
    <property type="project" value="TreeGrafter"/>
</dbReference>
<dbReference type="Gene3D" id="1.50.40.10">
    <property type="entry name" value="Mitochondrial carrier domain"/>
    <property type="match status" value="2"/>
</dbReference>
<feature type="region of interest" description="Disordered" evidence="8">
    <location>
        <begin position="1"/>
        <end position="25"/>
    </location>
</feature>
<evidence type="ECO:0000256" key="3">
    <source>
        <dbReference type="ARBA" id="ARBA00022692"/>
    </source>
</evidence>
<sequence>MAAAPSLTMAKLAQGQHVDELSSSSRKTRKLLAGALSGVISALAFQPLDVLRTHQQGAFTTHSQPPPPPADSRLSLPATIKASRPSNDPVARIRSMWRGTSPTLVRVAGGAGLYFSTLDHCMSMFPQTAVNTFLAGAFARTFAGGVVSPFTIVKARMEFLPPGTFDTNLHVVRHVLHHEGMRGLYRGMVPTLIRDVPFSGLYVLIYTRLRDSWVQQFPHVPVYGVHFSSGVVAGVMATTLVHPADVVKTRMQLAIMVNQGTGEAASIQNSLTLRQTVAKIYRHEGLRGFTKGILPRVVKRTLSTAVTWTIYEQLSLRTFVKESNPYREHNGKASAIARYARLPSNNAYIHVSMLQPNNQ</sequence>
<evidence type="ECO:0000256" key="4">
    <source>
        <dbReference type="ARBA" id="ARBA00022737"/>
    </source>
</evidence>
<dbReference type="GO" id="GO:0005739">
    <property type="term" value="C:mitochondrion"/>
    <property type="evidence" value="ECO:0007669"/>
    <property type="project" value="TreeGrafter"/>
</dbReference>
<dbReference type="PROSITE" id="PS50920">
    <property type="entry name" value="SOLCAR"/>
    <property type="match status" value="3"/>
</dbReference>
<comment type="similarity">
    <text evidence="7">Belongs to the mitochondrial carrier (TC 2.A.29) family.</text>
</comment>
<evidence type="ECO:0000256" key="2">
    <source>
        <dbReference type="ARBA" id="ARBA00022448"/>
    </source>
</evidence>
<organism evidence="9 10">
    <name type="scientific">Phytophthora kernoviae</name>
    <dbReference type="NCBI Taxonomy" id="325452"/>
    <lineage>
        <taxon>Eukaryota</taxon>
        <taxon>Sar</taxon>
        <taxon>Stramenopiles</taxon>
        <taxon>Oomycota</taxon>
        <taxon>Peronosporomycetes</taxon>
        <taxon>Peronosporales</taxon>
        <taxon>Peronosporaceae</taxon>
        <taxon>Phytophthora</taxon>
    </lineage>
</organism>
<dbReference type="PRINTS" id="PR00926">
    <property type="entry name" value="MITOCARRIER"/>
</dbReference>
<dbReference type="SUPFAM" id="SSF103506">
    <property type="entry name" value="Mitochondrial carrier"/>
    <property type="match status" value="1"/>
</dbReference>
<reference evidence="9" key="1">
    <citation type="journal article" date="2015" name="Genom Data">
        <title>Genome sequences of six Phytophthora species associated with forests in New Zealand.</title>
        <authorList>
            <person name="Studholme D.J."/>
            <person name="McDougal R.L."/>
            <person name="Sambles C."/>
            <person name="Hansen E."/>
            <person name="Hardy G."/>
            <person name="Grant M."/>
            <person name="Ganley R.J."/>
            <person name="Williams N.M."/>
        </authorList>
    </citation>
    <scope>NUCLEOTIDE SEQUENCE</scope>
    <source>
        <strain evidence="9">NZFS 3630</strain>
    </source>
</reference>
<proteinExistence type="inferred from homology"/>
<dbReference type="GO" id="GO:0016020">
    <property type="term" value="C:membrane"/>
    <property type="evidence" value="ECO:0007669"/>
    <property type="project" value="UniProtKB-SubCell"/>
</dbReference>